<dbReference type="Proteomes" id="UP000187203">
    <property type="component" value="Unassembled WGS sequence"/>
</dbReference>
<accession>A0A1R3JG60</accession>
<dbReference type="OrthoDB" id="1262810at2759"/>
<dbReference type="STRING" id="93759.A0A1R3JG60"/>
<reference evidence="2" key="1">
    <citation type="submission" date="2013-09" db="EMBL/GenBank/DDBJ databases">
        <title>Corchorus olitorius genome sequencing.</title>
        <authorList>
            <person name="Alam M."/>
            <person name="Haque M.S."/>
            <person name="Islam M.S."/>
            <person name="Emdad E.M."/>
            <person name="Islam M.M."/>
            <person name="Ahmed B."/>
            <person name="Halim A."/>
            <person name="Hossen Q.M.M."/>
            <person name="Hossain M.Z."/>
            <person name="Ahmed R."/>
            <person name="Khan M.M."/>
            <person name="Islam R."/>
            <person name="Rashid M.M."/>
            <person name="Khan S.A."/>
            <person name="Rahman M.S."/>
            <person name="Alam M."/>
            <person name="Yahiya A.S."/>
            <person name="Khan M.S."/>
            <person name="Azam M.S."/>
            <person name="Haque T."/>
            <person name="Lashkar M.Z.H."/>
            <person name="Akhand A.I."/>
            <person name="Morshed G."/>
            <person name="Roy S."/>
            <person name="Uddin K.S."/>
            <person name="Rabeya T."/>
            <person name="Hossain A.S."/>
            <person name="Chowdhury A."/>
            <person name="Snigdha A.R."/>
            <person name="Mortoza M.S."/>
            <person name="Matin S.A."/>
            <person name="Hoque S.M.E."/>
            <person name="Islam M.K."/>
            <person name="Roy D.K."/>
            <person name="Haider R."/>
            <person name="Moosa M.M."/>
            <person name="Elias S.M."/>
            <person name="Hasan A.M."/>
            <person name="Jahan S."/>
            <person name="Shafiuddin M."/>
            <person name="Mahmood N."/>
            <person name="Shommy N.S."/>
        </authorList>
    </citation>
    <scope>NUCLEOTIDE SEQUENCE [LARGE SCALE GENOMIC DNA]</scope>
    <source>
        <strain evidence="2">cv. O-4</strain>
    </source>
</reference>
<sequence length="150" mass="16449">MELIQNAEDNEHLEGVDPSLEFVITSQDITATGALATLLMFNNENGFSSKNIESLCSIGSFTKKGNRKHGYIGEKDQASFCHCQGGQVKEDPRLNTVNAIAITSETNFVSTRNNIGAESYTIAVCFLMKSKNLQVFVEDQEFVSAAFPTE</sequence>
<organism evidence="1 2">
    <name type="scientific">Corchorus olitorius</name>
    <dbReference type="NCBI Taxonomy" id="93759"/>
    <lineage>
        <taxon>Eukaryota</taxon>
        <taxon>Viridiplantae</taxon>
        <taxon>Streptophyta</taxon>
        <taxon>Embryophyta</taxon>
        <taxon>Tracheophyta</taxon>
        <taxon>Spermatophyta</taxon>
        <taxon>Magnoliopsida</taxon>
        <taxon>eudicotyledons</taxon>
        <taxon>Gunneridae</taxon>
        <taxon>Pentapetalae</taxon>
        <taxon>rosids</taxon>
        <taxon>malvids</taxon>
        <taxon>Malvales</taxon>
        <taxon>Malvaceae</taxon>
        <taxon>Grewioideae</taxon>
        <taxon>Apeibeae</taxon>
        <taxon>Corchorus</taxon>
    </lineage>
</organism>
<dbReference type="EMBL" id="AWUE01016225">
    <property type="protein sequence ID" value="OMO93797.1"/>
    <property type="molecule type" value="Genomic_DNA"/>
</dbReference>
<gene>
    <name evidence="1" type="ORF">COLO4_16666</name>
</gene>
<keyword evidence="2" id="KW-1185">Reference proteome</keyword>
<dbReference type="InterPro" id="IPR052957">
    <property type="entry name" value="Auxin_embryo_med"/>
</dbReference>
<proteinExistence type="predicted"/>
<dbReference type="AlphaFoldDB" id="A0A1R3JG60"/>
<dbReference type="PANTHER" id="PTHR32387:SF3">
    <property type="entry name" value="ATP_DNA BINDING PROTEIN"/>
    <property type="match status" value="1"/>
</dbReference>
<evidence type="ECO:0000313" key="1">
    <source>
        <dbReference type="EMBL" id="OMO93797.1"/>
    </source>
</evidence>
<dbReference type="PANTHER" id="PTHR32387">
    <property type="entry name" value="WU:FJ29H11"/>
    <property type="match status" value="1"/>
</dbReference>
<protein>
    <submittedName>
        <fullName evidence="1">Uncharacterized protein</fullName>
    </submittedName>
</protein>
<comment type="caution">
    <text evidence="1">The sequence shown here is derived from an EMBL/GenBank/DDBJ whole genome shotgun (WGS) entry which is preliminary data.</text>
</comment>
<evidence type="ECO:0000313" key="2">
    <source>
        <dbReference type="Proteomes" id="UP000187203"/>
    </source>
</evidence>
<name>A0A1R3JG60_9ROSI</name>